<dbReference type="AlphaFoldDB" id="A0A6A8AEW3"/>
<evidence type="ECO:0000259" key="1">
    <source>
        <dbReference type="SMART" id="SM00860"/>
    </source>
</evidence>
<accession>A0A6A8AEW3</accession>
<feature type="domain" description="Knr4/Smi1-like" evidence="1">
    <location>
        <begin position="303"/>
        <end position="429"/>
    </location>
</feature>
<protein>
    <recommendedName>
        <fullName evidence="1">Knr4/Smi1-like domain-containing protein</fullName>
    </recommendedName>
</protein>
<keyword evidence="3" id="KW-1185">Reference proteome</keyword>
<evidence type="ECO:0000313" key="2">
    <source>
        <dbReference type="EMBL" id="MQY47756.1"/>
    </source>
</evidence>
<evidence type="ECO:0000313" key="3">
    <source>
        <dbReference type="Proteomes" id="UP000435138"/>
    </source>
</evidence>
<dbReference type="InterPro" id="IPR037883">
    <property type="entry name" value="Knr4/Smi1-like_sf"/>
</dbReference>
<dbReference type="Proteomes" id="UP000435138">
    <property type="component" value="Unassembled WGS sequence"/>
</dbReference>
<gene>
    <name evidence="2" type="ORF">GAO09_17100</name>
</gene>
<dbReference type="SMART" id="SM00860">
    <property type="entry name" value="SMI1_KNR4"/>
    <property type="match status" value="1"/>
</dbReference>
<sequence>MHKRSEMYLAKFFHKHPGDDDRLLLLAYDTDILMGIYLREPDTPALDWSLQDKIRNAMPKEFLREEFANTAESIAAFRREAEKLLDAGYIETHHTQYTLRKLNGDFTPKPDWQKAIDEAIMSALANEPDAQADRLRALKDTPAETEPVLAWLRAYHANAISSPETLKLAEAASGRWMKSDAGSSSRYLWSIHENHFKGEVFELLALAYLSDGAGFDPKAALDAIITAKAADWSRYRLRVHATIICNYFPEQESDAYDLIYRSAGLKSLAGLTARPSYQAYARYRAADTAARRATWRWSGTSAPADEASIAEAERKMGFRYPEDYRQFLMKRGESTLFVRMPDEDTVLKFAGPAQQIDMRADFLRFVNRMGDEDAAEAFREDHGVSVDHLIPIAEPAGASNLLLLHTEPGERYGRCYVWNHDGLYELVYEQPSFAVMKDRLLRGIMTKDEKALDLFNIYPPDDEENADDDD</sequence>
<comment type="caution">
    <text evidence="2">The sequence shown here is derived from an EMBL/GenBank/DDBJ whole genome shotgun (WGS) entry which is preliminary data.</text>
</comment>
<dbReference type="EMBL" id="WIXI01000046">
    <property type="protein sequence ID" value="MQY47756.1"/>
    <property type="molecule type" value="Genomic_DNA"/>
</dbReference>
<organism evidence="2 3">
    <name type="scientific">Endobacterium cereale</name>
    <dbReference type="NCBI Taxonomy" id="2663029"/>
    <lineage>
        <taxon>Bacteria</taxon>
        <taxon>Pseudomonadati</taxon>
        <taxon>Pseudomonadota</taxon>
        <taxon>Alphaproteobacteria</taxon>
        <taxon>Hyphomicrobiales</taxon>
        <taxon>Rhizobiaceae</taxon>
        <taxon>Endobacterium</taxon>
    </lineage>
</organism>
<dbReference type="Pfam" id="PF09346">
    <property type="entry name" value="SMI1_KNR4"/>
    <property type="match status" value="1"/>
</dbReference>
<proteinExistence type="predicted"/>
<reference evidence="2 3" key="1">
    <citation type="submission" date="2019-11" db="EMBL/GenBank/DDBJ databases">
        <title>Genome analysis of Rhizobacterium cereale a novel genus and species isolated from maize roots in North Spain.</title>
        <authorList>
            <person name="Menendez E."/>
            <person name="Flores-Felix J.D."/>
            <person name="Ramirez-Bahena M.-H."/>
            <person name="Igual J.M."/>
            <person name="Garcia-Fraile P."/>
            <person name="Peix A."/>
            <person name="Velazquez E."/>
        </authorList>
    </citation>
    <scope>NUCLEOTIDE SEQUENCE [LARGE SCALE GENOMIC DNA]</scope>
    <source>
        <strain evidence="2 3">RZME27</strain>
    </source>
</reference>
<name>A0A6A8AEW3_9HYPH</name>
<dbReference type="SUPFAM" id="SSF160631">
    <property type="entry name" value="SMI1/KNR4-like"/>
    <property type="match status" value="1"/>
</dbReference>
<dbReference type="Gene3D" id="3.40.1580.10">
    <property type="entry name" value="SMI1/KNR4-like"/>
    <property type="match status" value="1"/>
</dbReference>
<dbReference type="InterPro" id="IPR018958">
    <property type="entry name" value="Knr4/Smi1-like_dom"/>
</dbReference>